<accession>A0ABR3TBS5</accession>
<keyword evidence="5" id="KW-1185">Reference proteome</keyword>
<dbReference type="Gene3D" id="1.10.10.60">
    <property type="entry name" value="Homeodomain-like"/>
    <property type="match status" value="3"/>
</dbReference>
<organism evidence="4 5">
    <name type="scientific">Diplodia intermedia</name>
    <dbReference type="NCBI Taxonomy" id="856260"/>
    <lineage>
        <taxon>Eukaryota</taxon>
        <taxon>Fungi</taxon>
        <taxon>Dikarya</taxon>
        <taxon>Ascomycota</taxon>
        <taxon>Pezizomycotina</taxon>
        <taxon>Dothideomycetes</taxon>
        <taxon>Dothideomycetes incertae sedis</taxon>
        <taxon>Botryosphaeriales</taxon>
        <taxon>Botryosphaeriaceae</taxon>
        <taxon>Diplodia</taxon>
    </lineage>
</organism>
<dbReference type="CDD" id="cd00167">
    <property type="entry name" value="SANT"/>
    <property type="match status" value="3"/>
</dbReference>
<dbReference type="SUPFAM" id="SSF46689">
    <property type="entry name" value="Homeodomain-like"/>
    <property type="match status" value="2"/>
</dbReference>
<dbReference type="InterPro" id="IPR009057">
    <property type="entry name" value="Homeodomain-like_sf"/>
</dbReference>
<gene>
    <name evidence="4" type="ORF">SLS58_009513</name>
</gene>
<protein>
    <submittedName>
        <fullName evidence="4">Uncharacterized protein</fullName>
    </submittedName>
</protein>
<feature type="domain" description="HTH myb-type" evidence="3">
    <location>
        <begin position="14"/>
        <end position="61"/>
    </location>
</feature>
<feature type="domain" description="Myb-like" evidence="2">
    <location>
        <begin position="67"/>
        <end position="113"/>
    </location>
</feature>
<evidence type="ECO:0000313" key="4">
    <source>
        <dbReference type="EMBL" id="KAL1636987.1"/>
    </source>
</evidence>
<dbReference type="Pfam" id="PF00249">
    <property type="entry name" value="Myb_DNA-binding"/>
    <property type="match status" value="1"/>
</dbReference>
<feature type="region of interest" description="Disordered" evidence="1">
    <location>
        <begin position="160"/>
        <end position="244"/>
    </location>
</feature>
<feature type="domain" description="HTH myb-type" evidence="3">
    <location>
        <begin position="65"/>
        <end position="117"/>
    </location>
</feature>
<dbReference type="SMART" id="SM00717">
    <property type="entry name" value="SANT"/>
    <property type="match status" value="3"/>
</dbReference>
<reference evidence="4 5" key="1">
    <citation type="journal article" date="2023" name="Plant Dis.">
        <title>First Report of Diplodia intermedia Causing Canker and Dieback Diseases on Apple Trees in Canada.</title>
        <authorList>
            <person name="Ellouze W."/>
            <person name="Ilyukhin E."/>
            <person name="Sulman M."/>
            <person name="Ali S."/>
        </authorList>
    </citation>
    <scope>NUCLEOTIDE SEQUENCE [LARGE SCALE GENOMIC DNA]</scope>
    <source>
        <strain evidence="4 5">M45-28</strain>
    </source>
</reference>
<dbReference type="PANTHER" id="PTHR45614">
    <property type="entry name" value="MYB PROTEIN-RELATED"/>
    <property type="match status" value="1"/>
</dbReference>
<dbReference type="Proteomes" id="UP001521184">
    <property type="component" value="Unassembled WGS sequence"/>
</dbReference>
<dbReference type="PROSITE" id="PS51294">
    <property type="entry name" value="HTH_MYB"/>
    <property type="match status" value="3"/>
</dbReference>
<sequence>MATSPAASAAASPRKWTREEDELLRIEAELQSKDACPSDWKRIAMKIPGRSNKDCRKRWNKICTRINKGAWNGDEDDALRQAVLQHGCRWAQVAQMVRTRNAEQCAKRWHHSLDPAVDRSEWSEEEDTLLLSAMTKYGKSWKTIAEQVFPRRSTTDIKNRYSIITRRRGGGQSRGGAADATTSGSETSSAIPSRESTLSPEDLGPLPSNDSLPHHLDGLAFSLSSPDPMAEDSGSGNAGGYPPAFAGLDDSAMLGLDTTGLDLDAPGEPRGNKSSSRFAAGAAGNVEQYLQMQPDLETLDVLSWDLDSDASYSGTQQHHHQAACNADDSLRWGRGDEDLLGCGARTMPARGDARGGGCGGDAADADANASSGKSLKVTLQLERASSAFVQRMIGMLLESQTQFKIEADNGEPMALF</sequence>
<feature type="compositionally biased region" description="Polar residues" evidence="1">
    <location>
        <begin position="180"/>
        <end position="199"/>
    </location>
</feature>
<proteinExistence type="predicted"/>
<comment type="caution">
    <text evidence="4">The sequence shown here is derived from an EMBL/GenBank/DDBJ whole genome shotgun (WGS) entry which is preliminary data.</text>
</comment>
<dbReference type="PROSITE" id="PS50090">
    <property type="entry name" value="MYB_LIKE"/>
    <property type="match status" value="3"/>
</dbReference>
<dbReference type="PANTHER" id="PTHR45614:SF265">
    <property type="entry name" value="MYB-LIKE DOMAIN-CONTAINING PROTEIN-RELATED"/>
    <property type="match status" value="1"/>
</dbReference>
<evidence type="ECO:0000259" key="2">
    <source>
        <dbReference type="PROSITE" id="PS50090"/>
    </source>
</evidence>
<name>A0ABR3TBS5_9PEZI</name>
<evidence type="ECO:0000313" key="5">
    <source>
        <dbReference type="Proteomes" id="UP001521184"/>
    </source>
</evidence>
<evidence type="ECO:0000256" key="1">
    <source>
        <dbReference type="SAM" id="MobiDB-lite"/>
    </source>
</evidence>
<evidence type="ECO:0000259" key="3">
    <source>
        <dbReference type="PROSITE" id="PS51294"/>
    </source>
</evidence>
<dbReference type="EMBL" id="JAKEKT020000094">
    <property type="protein sequence ID" value="KAL1636987.1"/>
    <property type="molecule type" value="Genomic_DNA"/>
</dbReference>
<feature type="domain" description="Myb-like" evidence="2">
    <location>
        <begin position="8"/>
        <end position="63"/>
    </location>
</feature>
<dbReference type="InterPro" id="IPR001005">
    <property type="entry name" value="SANT/Myb"/>
</dbReference>
<feature type="domain" description="Myb-like" evidence="2">
    <location>
        <begin position="114"/>
        <end position="165"/>
    </location>
</feature>
<feature type="region of interest" description="Disordered" evidence="1">
    <location>
        <begin position="257"/>
        <end position="277"/>
    </location>
</feature>
<dbReference type="InterPro" id="IPR050560">
    <property type="entry name" value="MYB_TF"/>
</dbReference>
<dbReference type="InterPro" id="IPR017930">
    <property type="entry name" value="Myb_dom"/>
</dbReference>
<dbReference type="Pfam" id="PF13921">
    <property type="entry name" value="Myb_DNA-bind_6"/>
    <property type="match status" value="1"/>
</dbReference>
<feature type="domain" description="HTH myb-type" evidence="3">
    <location>
        <begin position="119"/>
        <end position="169"/>
    </location>
</feature>